<dbReference type="FunCoup" id="G7E8I7">
    <property type="interactions" value="22"/>
</dbReference>
<sequence length="95" mass="10276">MTRQTSVLLYGGIATLIYICLALGILHLPLVSESASDELVPVLPWWALVTLGSYCLGELGYGVLTFGDCEEAYTELLEEVSQAKNELRAKGVAID</sequence>
<accession>G7E8I7</accession>
<dbReference type="UniPathway" id="UPA00378"/>
<keyword evidence="4 7" id="KW-0256">Endoplasmic reticulum</keyword>
<evidence type="ECO:0000256" key="1">
    <source>
        <dbReference type="ARBA" id="ARBA00004477"/>
    </source>
</evidence>
<comment type="pathway">
    <text evidence="7">Protein modification; protein glycosylation.</text>
</comment>
<comment type="caution">
    <text evidence="8">The sequence shown here is derived from an EMBL/GenBank/DDBJ whole genome shotgun (WGS) entry which is preliminary data.</text>
</comment>
<dbReference type="Pfam" id="PF08285">
    <property type="entry name" value="DPM3"/>
    <property type="match status" value="1"/>
</dbReference>
<evidence type="ECO:0000313" key="8">
    <source>
        <dbReference type="EMBL" id="GAA99147.1"/>
    </source>
</evidence>
<keyword evidence="9" id="KW-1185">Reference proteome</keyword>
<dbReference type="GO" id="GO:0033185">
    <property type="term" value="C:dolichol-phosphate-mannose synthase complex"/>
    <property type="evidence" value="ECO:0007669"/>
    <property type="project" value="TreeGrafter"/>
</dbReference>
<dbReference type="STRING" id="764103.G7E8I7"/>
<keyword evidence="5 7" id="KW-1133">Transmembrane helix</keyword>
<dbReference type="EMBL" id="BABT02000216">
    <property type="protein sequence ID" value="GAA99147.1"/>
    <property type="molecule type" value="Genomic_DNA"/>
</dbReference>
<name>G7E8I7_MIXOS</name>
<dbReference type="GO" id="GO:0006506">
    <property type="term" value="P:GPI anchor biosynthetic process"/>
    <property type="evidence" value="ECO:0007669"/>
    <property type="project" value="TreeGrafter"/>
</dbReference>
<comment type="subcellular location">
    <subcellularLocation>
        <location evidence="1 7">Endoplasmic reticulum membrane</location>
        <topology evidence="1 7">Multi-pass membrane protein</topology>
    </subcellularLocation>
</comment>
<evidence type="ECO:0000256" key="5">
    <source>
        <dbReference type="ARBA" id="ARBA00022989"/>
    </source>
</evidence>
<evidence type="ECO:0000313" key="9">
    <source>
        <dbReference type="Proteomes" id="UP000009131"/>
    </source>
</evidence>
<dbReference type="HOGENOM" id="CLU_150782_1_1_1"/>
<evidence type="ECO:0000256" key="2">
    <source>
        <dbReference type="ARBA" id="ARBA00010430"/>
    </source>
</evidence>
<protein>
    <recommendedName>
        <fullName evidence="7">Dolichol-phosphate mannosyltransferase subunit 3</fullName>
    </recommendedName>
</protein>
<dbReference type="OMA" id="DCPEAYT"/>
<dbReference type="PANTHER" id="PTHR16433">
    <property type="entry name" value="DOLICHOL-PHOSPHATE MANNOSYLTRANSFERASE SUBUNIT 3"/>
    <property type="match status" value="1"/>
</dbReference>
<feature type="transmembrane region" description="Helical" evidence="7">
    <location>
        <begin position="7"/>
        <end position="31"/>
    </location>
</feature>
<comment type="function">
    <text evidence="7">Stabilizer subunit of the dolichol-phosphate mannose (DPM) synthase complex; tethers catalytic subunit to the ER.</text>
</comment>
<dbReference type="InterPro" id="IPR013174">
    <property type="entry name" value="DPM3"/>
</dbReference>
<dbReference type="AlphaFoldDB" id="G7E8I7"/>
<keyword evidence="6 7" id="KW-0472">Membrane</keyword>
<dbReference type="PANTHER" id="PTHR16433:SF0">
    <property type="entry name" value="DOLICHOL-PHOSPHATE MANNOSYLTRANSFERASE SUBUNIT 3"/>
    <property type="match status" value="1"/>
</dbReference>
<dbReference type="eggNOG" id="KOG4841">
    <property type="taxonomic scope" value="Eukaryota"/>
</dbReference>
<organism evidence="8 9">
    <name type="scientific">Mixia osmundae (strain CBS 9802 / IAM 14324 / JCM 22182 / KY 12970)</name>
    <dbReference type="NCBI Taxonomy" id="764103"/>
    <lineage>
        <taxon>Eukaryota</taxon>
        <taxon>Fungi</taxon>
        <taxon>Dikarya</taxon>
        <taxon>Basidiomycota</taxon>
        <taxon>Pucciniomycotina</taxon>
        <taxon>Mixiomycetes</taxon>
        <taxon>Mixiales</taxon>
        <taxon>Mixiaceae</taxon>
        <taxon>Mixia</taxon>
    </lineage>
</organism>
<proteinExistence type="inferred from homology"/>
<gene>
    <name evidence="8" type="primary">Mo05838</name>
    <name evidence="8" type="ORF">E5Q_05838</name>
</gene>
<dbReference type="InParanoid" id="G7E8I7"/>
<dbReference type="OrthoDB" id="2014333at2759"/>
<keyword evidence="3 7" id="KW-0812">Transmembrane</keyword>
<evidence type="ECO:0000256" key="4">
    <source>
        <dbReference type="ARBA" id="ARBA00022824"/>
    </source>
</evidence>
<evidence type="ECO:0000256" key="3">
    <source>
        <dbReference type="ARBA" id="ARBA00022692"/>
    </source>
</evidence>
<dbReference type="Proteomes" id="UP000009131">
    <property type="component" value="Unassembled WGS sequence"/>
</dbReference>
<comment type="similarity">
    <text evidence="2 7">Belongs to the DPM3 family.</text>
</comment>
<dbReference type="RefSeq" id="XP_014567472.1">
    <property type="nucleotide sequence ID" value="XM_014711986.1"/>
</dbReference>
<feature type="transmembrane region" description="Helical" evidence="7">
    <location>
        <begin position="43"/>
        <end position="64"/>
    </location>
</feature>
<evidence type="ECO:0000256" key="7">
    <source>
        <dbReference type="RuleBase" id="RU365085"/>
    </source>
</evidence>
<reference evidence="8 9" key="2">
    <citation type="journal article" date="2012" name="Open Biol.">
        <title>Characteristics of nucleosomes and linker DNA regions on the genome of the basidiomycete Mixia osmundae revealed by mono- and dinucleosome mapping.</title>
        <authorList>
            <person name="Nishida H."/>
            <person name="Kondo S."/>
            <person name="Matsumoto T."/>
            <person name="Suzuki Y."/>
            <person name="Yoshikawa H."/>
            <person name="Taylor T.D."/>
            <person name="Sugiyama J."/>
        </authorList>
    </citation>
    <scope>NUCLEOTIDE SEQUENCE [LARGE SCALE GENOMIC DNA]</scope>
    <source>
        <strain evidence="9">CBS 9802 / IAM 14324 / JCM 22182 / KY 12970</strain>
    </source>
</reference>
<dbReference type="GO" id="GO:0005789">
    <property type="term" value="C:endoplasmic reticulum membrane"/>
    <property type="evidence" value="ECO:0007669"/>
    <property type="project" value="UniProtKB-SubCell"/>
</dbReference>
<evidence type="ECO:0000256" key="6">
    <source>
        <dbReference type="ARBA" id="ARBA00023136"/>
    </source>
</evidence>
<comment type="subunit">
    <text evidence="7">Component of the dolichol-phosphate mannose (DPM) synthase complex.</text>
</comment>
<reference evidence="8 9" key="1">
    <citation type="journal article" date="2011" name="J. Gen. Appl. Microbiol.">
        <title>Draft genome sequencing of the enigmatic basidiomycete Mixia osmundae.</title>
        <authorList>
            <person name="Nishida H."/>
            <person name="Nagatsuka Y."/>
            <person name="Sugiyama J."/>
        </authorList>
    </citation>
    <scope>NUCLEOTIDE SEQUENCE [LARGE SCALE GENOMIC DNA]</scope>
    <source>
        <strain evidence="9">CBS 9802 / IAM 14324 / JCM 22182 / KY 12970</strain>
    </source>
</reference>